<feature type="domain" description="Homeobox" evidence="4">
    <location>
        <begin position="13"/>
        <end position="73"/>
    </location>
</feature>
<dbReference type="Gene3D" id="1.10.10.60">
    <property type="entry name" value="Homeodomain-like"/>
    <property type="match status" value="1"/>
</dbReference>
<keyword evidence="2 3" id="KW-0539">Nucleus</keyword>
<evidence type="ECO:0000313" key="6">
    <source>
        <dbReference type="Proteomes" id="UP000010552"/>
    </source>
</evidence>
<proteinExistence type="predicted"/>
<dbReference type="InterPro" id="IPR001356">
    <property type="entry name" value="HD"/>
</dbReference>
<dbReference type="Proteomes" id="UP000010552">
    <property type="component" value="Unassembled WGS sequence"/>
</dbReference>
<dbReference type="InParanoid" id="L5L546"/>
<dbReference type="Pfam" id="PF00046">
    <property type="entry name" value="Homeodomain"/>
    <property type="match status" value="1"/>
</dbReference>
<dbReference type="InterPro" id="IPR009057">
    <property type="entry name" value="Homeodomain-like_sf"/>
</dbReference>
<dbReference type="PROSITE" id="PS50071">
    <property type="entry name" value="HOMEOBOX_2"/>
    <property type="match status" value="1"/>
</dbReference>
<evidence type="ECO:0000256" key="3">
    <source>
        <dbReference type="RuleBase" id="RU000682"/>
    </source>
</evidence>
<evidence type="ECO:0000256" key="2">
    <source>
        <dbReference type="PROSITE-ProRule" id="PRU00108"/>
    </source>
</evidence>
<gene>
    <name evidence="5" type="ORF">PAL_GLEAN10003541</name>
</gene>
<dbReference type="GO" id="GO:0000981">
    <property type="term" value="F:DNA-binding transcription factor activity, RNA polymerase II-specific"/>
    <property type="evidence" value="ECO:0007669"/>
    <property type="project" value="TreeGrafter"/>
</dbReference>
<dbReference type="CDD" id="cd00086">
    <property type="entry name" value="homeodomain"/>
    <property type="match status" value="1"/>
</dbReference>
<dbReference type="GO" id="GO:0005634">
    <property type="term" value="C:nucleus"/>
    <property type="evidence" value="ECO:0007669"/>
    <property type="project" value="UniProtKB-SubCell"/>
</dbReference>
<dbReference type="AlphaFoldDB" id="L5L546"/>
<sequence length="102" mass="11664">MVHVVAVIALQNRQPRIQHNKFTPAQLQELESTFEHTRYLDAATRQELARHIDVTEAKVQVSKPERKAICQSSHSKTCSGTQILVPWTSSSWYILLSFYVGK</sequence>
<keyword evidence="6" id="KW-1185">Reference proteome</keyword>
<name>L5L546_PTEAL</name>
<dbReference type="GO" id="GO:0000977">
    <property type="term" value="F:RNA polymerase II transcription regulatory region sequence-specific DNA binding"/>
    <property type="evidence" value="ECO:0007669"/>
    <property type="project" value="TreeGrafter"/>
</dbReference>
<dbReference type="PANTHER" id="PTHR24329">
    <property type="entry name" value="HOMEOBOX PROTEIN ARISTALESS"/>
    <property type="match status" value="1"/>
</dbReference>
<dbReference type="InterPro" id="IPR050649">
    <property type="entry name" value="Paired_Homeobox_TFs"/>
</dbReference>
<accession>L5L546</accession>
<dbReference type="SUPFAM" id="SSF46689">
    <property type="entry name" value="Homeodomain-like"/>
    <property type="match status" value="1"/>
</dbReference>
<protein>
    <submittedName>
        <fullName evidence="5">Rhox homeobox family member 1</fullName>
    </submittedName>
</protein>
<comment type="subcellular location">
    <subcellularLocation>
        <location evidence="1 2 3">Nucleus</location>
    </subcellularLocation>
</comment>
<keyword evidence="2 3" id="KW-0371">Homeobox</keyword>
<feature type="DNA-binding region" description="Homeobox" evidence="2">
    <location>
        <begin position="15"/>
        <end position="74"/>
    </location>
</feature>
<evidence type="ECO:0000313" key="5">
    <source>
        <dbReference type="EMBL" id="ELK18854.1"/>
    </source>
</evidence>
<evidence type="ECO:0000259" key="4">
    <source>
        <dbReference type="PROSITE" id="PS50071"/>
    </source>
</evidence>
<keyword evidence="2 3" id="KW-0238">DNA-binding</keyword>
<reference evidence="6" key="1">
    <citation type="journal article" date="2013" name="Science">
        <title>Comparative analysis of bat genomes provides insight into the evolution of flight and immunity.</title>
        <authorList>
            <person name="Zhang G."/>
            <person name="Cowled C."/>
            <person name="Shi Z."/>
            <person name="Huang Z."/>
            <person name="Bishop-Lilly K.A."/>
            <person name="Fang X."/>
            <person name="Wynne J.W."/>
            <person name="Xiong Z."/>
            <person name="Baker M.L."/>
            <person name="Zhao W."/>
            <person name="Tachedjian M."/>
            <person name="Zhu Y."/>
            <person name="Zhou P."/>
            <person name="Jiang X."/>
            <person name="Ng J."/>
            <person name="Yang L."/>
            <person name="Wu L."/>
            <person name="Xiao J."/>
            <person name="Feng Y."/>
            <person name="Chen Y."/>
            <person name="Sun X."/>
            <person name="Zhang Y."/>
            <person name="Marsh G.A."/>
            <person name="Crameri G."/>
            <person name="Broder C.C."/>
            <person name="Frey K.G."/>
            <person name="Wang L.F."/>
            <person name="Wang J."/>
        </authorList>
    </citation>
    <scope>NUCLEOTIDE SEQUENCE [LARGE SCALE GENOMIC DNA]</scope>
</reference>
<dbReference type="SMART" id="SM00389">
    <property type="entry name" value="HOX"/>
    <property type="match status" value="1"/>
</dbReference>
<organism evidence="5 6">
    <name type="scientific">Pteropus alecto</name>
    <name type="common">Black flying fox</name>
    <dbReference type="NCBI Taxonomy" id="9402"/>
    <lineage>
        <taxon>Eukaryota</taxon>
        <taxon>Metazoa</taxon>
        <taxon>Chordata</taxon>
        <taxon>Craniata</taxon>
        <taxon>Vertebrata</taxon>
        <taxon>Euteleostomi</taxon>
        <taxon>Mammalia</taxon>
        <taxon>Eutheria</taxon>
        <taxon>Laurasiatheria</taxon>
        <taxon>Chiroptera</taxon>
        <taxon>Yinpterochiroptera</taxon>
        <taxon>Pteropodoidea</taxon>
        <taxon>Pteropodidae</taxon>
        <taxon>Pteropodinae</taxon>
        <taxon>Pteropus</taxon>
    </lineage>
</organism>
<dbReference type="EMBL" id="KB030280">
    <property type="protein sequence ID" value="ELK18854.1"/>
    <property type="molecule type" value="Genomic_DNA"/>
</dbReference>
<evidence type="ECO:0000256" key="1">
    <source>
        <dbReference type="ARBA" id="ARBA00004123"/>
    </source>
</evidence>
<dbReference type="PANTHER" id="PTHR24329:SF540">
    <property type="entry name" value="HOMEOBOX DOMAIN-CONTAINING PROTEIN"/>
    <property type="match status" value="1"/>
</dbReference>